<dbReference type="PANTHER" id="PTHR30293:SF0">
    <property type="entry name" value="NITROGEN ASSIMILATION REGULATORY PROTEIN NAC"/>
    <property type="match status" value="1"/>
</dbReference>
<reference evidence="7" key="4">
    <citation type="submission" date="2023-08" db="EMBL/GenBank/DDBJ databases">
        <title>Isolation, Identification, Denitrification Characteristics of A Highly Efficient Aerobic Denitrifying Bacterial Strain DS2.</title>
        <authorList>
            <person name="Wang H."/>
        </authorList>
    </citation>
    <scope>NUCLEOTIDE SEQUENCE</scope>
    <source>
        <strain evidence="7">DS2</strain>
    </source>
</reference>
<dbReference type="SUPFAM" id="SSF46785">
    <property type="entry name" value="Winged helix' DNA-binding domain"/>
    <property type="match status" value="1"/>
</dbReference>
<comment type="similarity">
    <text evidence="1">Belongs to the LysR transcriptional regulatory family.</text>
</comment>
<dbReference type="Gene3D" id="3.40.190.290">
    <property type="match status" value="1"/>
</dbReference>
<reference evidence="8 9" key="2">
    <citation type="submission" date="2018-03" db="EMBL/GenBank/DDBJ databases">
        <title>Draft genome of Pseudomonas putida strain KH-18-2.</title>
        <authorList>
            <person name="Yoshizawa S."/>
            <person name="Khan N.H."/>
            <person name="Nishimura M."/>
            <person name="Chiura H.X."/>
            <person name="Ogura Y."/>
            <person name="Hayashi T."/>
            <person name="Kogure K."/>
        </authorList>
    </citation>
    <scope>NUCLEOTIDE SEQUENCE [LARGE SCALE GENOMIC DNA]</scope>
    <source>
        <strain evidence="8 9">KH-18-2</strain>
    </source>
</reference>
<dbReference type="SUPFAM" id="SSF53850">
    <property type="entry name" value="Periplasmic binding protein-like II"/>
    <property type="match status" value="1"/>
</dbReference>
<evidence type="ECO:0000256" key="2">
    <source>
        <dbReference type="ARBA" id="ARBA00023015"/>
    </source>
</evidence>
<evidence type="ECO:0000256" key="5">
    <source>
        <dbReference type="ARBA" id="ARBA00023163"/>
    </source>
</evidence>
<dbReference type="PANTHER" id="PTHR30293">
    <property type="entry name" value="TRANSCRIPTIONAL REGULATORY PROTEIN NAC-RELATED"/>
    <property type="match status" value="1"/>
</dbReference>
<proteinExistence type="inferred from homology"/>
<dbReference type="PROSITE" id="PS50931">
    <property type="entry name" value="HTH_LYSR"/>
    <property type="match status" value="1"/>
</dbReference>
<dbReference type="InterPro" id="IPR036388">
    <property type="entry name" value="WH-like_DNA-bd_sf"/>
</dbReference>
<dbReference type="Pfam" id="PF03466">
    <property type="entry name" value="LysR_substrate"/>
    <property type="match status" value="1"/>
</dbReference>
<reference evidence="8 9" key="1">
    <citation type="submission" date="2016-08" db="EMBL/GenBank/DDBJ databases">
        <authorList>
            <person name="Seilhamer J.J."/>
        </authorList>
    </citation>
    <scope>NUCLEOTIDE SEQUENCE [LARGE SCALE GENOMIC DNA]</scope>
    <source>
        <strain evidence="8 9">KH-18-2</strain>
    </source>
</reference>
<evidence type="ECO:0000313" key="8">
    <source>
        <dbReference type="EMBL" id="POG14578.1"/>
    </source>
</evidence>
<dbReference type="GO" id="GO:2000142">
    <property type="term" value="P:regulation of DNA-templated transcription initiation"/>
    <property type="evidence" value="ECO:0007669"/>
    <property type="project" value="TreeGrafter"/>
</dbReference>
<name>A0A1X0ZUQ5_PSEPU</name>
<keyword evidence="4" id="KW-0010">Activator</keyword>
<dbReference type="Proteomes" id="UP000237378">
    <property type="component" value="Unassembled WGS sequence"/>
</dbReference>
<dbReference type="RefSeq" id="WP_028698041.1">
    <property type="nucleotide sequence ID" value="NZ_CP047152.1"/>
</dbReference>
<comment type="caution">
    <text evidence="8">The sequence shown here is derived from an EMBL/GenBank/DDBJ whole genome shotgun (WGS) entry which is preliminary data.</text>
</comment>
<dbReference type="Proteomes" id="UP001202943">
    <property type="component" value="Unassembled WGS sequence"/>
</dbReference>
<organism evidence="8 9">
    <name type="scientific">Pseudomonas putida</name>
    <name type="common">Arthrobacter siderocapsulatus</name>
    <dbReference type="NCBI Taxonomy" id="303"/>
    <lineage>
        <taxon>Bacteria</taxon>
        <taxon>Pseudomonadati</taxon>
        <taxon>Pseudomonadota</taxon>
        <taxon>Gammaproteobacteria</taxon>
        <taxon>Pseudomonadales</taxon>
        <taxon>Pseudomonadaceae</taxon>
        <taxon>Pseudomonas</taxon>
    </lineage>
</organism>
<keyword evidence="3" id="KW-0238">DNA-binding</keyword>
<dbReference type="Gene3D" id="1.10.10.10">
    <property type="entry name" value="Winged helix-like DNA-binding domain superfamily/Winged helix DNA-binding domain"/>
    <property type="match status" value="1"/>
</dbReference>
<accession>A0A1X0ZUQ5</accession>
<sequence>MELRQFRYFLSVLEHGSLGRAALELGVGASALSQQLSKLENELSTRLLTRSSTGVVPTAAGLAFEYHARLALRQAEHAMLAAQSGRMSGYVSVGLAPTTASVLGLALIDRMRQRYPDIHLHLVEMLSGYLVSQLNARHLDLAVLFQPDAGARLDVRPLLQERLFALVPLALVQSGWGESLTLQQIATLPLVMPSSQHGLRATLQAILARAGLEANIVMEVDGLSLLLDCVAAGHAATLQPGAAVARATQAGMRVFAIDDAQAQRRNLVVSLSEDELSPAALATRVVLHEVARERVACGQWPGARLL</sequence>
<evidence type="ECO:0000256" key="3">
    <source>
        <dbReference type="ARBA" id="ARBA00023125"/>
    </source>
</evidence>
<dbReference type="InterPro" id="IPR005119">
    <property type="entry name" value="LysR_subst-bd"/>
</dbReference>
<dbReference type="FunFam" id="1.10.10.10:FF:000001">
    <property type="entry name" value="LysR family transcriptional regulator"/>
    <property type="match status" value="1"/>
</dbReference>
<dbReference type="EMBL" id="MING01000019">
    <property type="protein sequence ID" value="POG14578.1"/>
    <property type="molecule type" value="Genomic_DNA"/>
</dbReference>
<gene>
    <name evidence="8" type="ORF">BGP82_04815</name>
    <name evidence="7" type="ORF">M8C81_11630</name>
</gene>
<dbReference type="InterPro" id="IPR000847">
    <property type="entry name" value="LysR_HTH_N"/>
</dbReference>
<keyword evidence="2" id="KW-0805">Transcription regulation</keyword>
<dbReference type="Pfam" id="PF00126">
    <property type="entry name" value="HTH_1"/>
    <property type="match status" value="1"/>
</dbReference>
<keyword evidence="5" id="KW-0804">Transcription</keyword>
<dbReference type="AlphaFoldDB" id="A0A1X0ZUQ5"/>
<reference evidence="7" key="3">
    <citation type="submission" date="2022-05" db="EMBL/GenBank/DDBJ databases">
        <authorList>
            <person name="Yi M."/>
        </authorList>
    </citation>
    <scope>NUCLEOTIDE SEQUENCE</scope>
    <source>
        <strain evidence="7">DS2</strain>
    </source>
</reference>
<dbReference type="EMBL" id="JAMHFX010000161">
    <property type="protein sequence ID" value="MCO1621249.1"/>
    <property type="molecule type" value="Genomic_DNA"/>
</dbReference>
<dbReference type="GO" id="GO:0003677">
    <property type="term" value="F:DNA binding"/>
    <property type="evidence" value="ECO:0007669"/>
    <property type="project" value="UniProtKB-KW"/>
</dbReference>
<evidence type="ECO:0000256" key="4">
    <source>
        <dbReference type="ARBA" id="ARBA00023159"/>
    </source>
</evidence>
<feature type="domain" description="HTH lysR-type" evidence="6">
    <location>
        <begin position="1"/>
        <end position="58"/>
    </location>
</feature>
<evidence type="ECO:0000313" key="9">
    <source>
        <dbReference type="Proteomes" id="UP000237378"/>
    </source>
</evidence>
<evidence type="ECO:0000256" key="1">
    <source>
        <dbReference type="ARBA" id="ARBA00009437"/>
    </source>
</evidence>
<evidence type="ECO:0000259" key="6">
    <source>
        <dbReference type="PROSITE" id="PS50931"/>
    </source>
</evidence>
<evidence type="ECO:0000313" key="7">
    <source>
        <dbReference type="EMBL" id="MCO1621249.1"/>
    </source>
</evidence>
<protein>
    <submittedName>
        <fullName evidence="8">LysR family transcriptional regulator</fullName>
    </submittedName>
</protein>
<dbReference type="GO" id="GO:0003700">
    <property type="term" value="F:DNA-binding transcription factor activity"/>
    <property type="evidence" value="ECO:0007669"/>
    <property type="project" value="InterPro"/>
</dbReference>
<dbReference type="InterPro" id="IPR036390">
    <property type="entry name" value="WH_DNA-bd_sf"/>
</dbReference>